<dbReference type="Gene3D" id="1.10.287.130">
    <property type="match status" value="1"/>
</dbReference>
<keyword evidence="5" id="KW-0812">Transmembrane</keyword>
<evidence type="ECO:0000256" key="4">
    <source>
        <dbReference type="PROSITE-ProRule" id="PRU00169"/>
    </source>
</evidence>
<dbReference type="Pfam" id="PF00512">
    <property type="entry name" value="HisKA"/>
    <property type="match status" value="1"/>
</dbReference>
<dbReference type="InterPro" id="IPR013656">
    <property type="entry name" value="PAS_4"/>
</dbReference>
<dbReference type="PROSITE" id="PS50112">
    <property type="entry name" value="PAS"/>
    <property type="match status" value="2"/>
</dbReference>
<keyword evidence="3 4" id="KW-0597">Phosphoprotein</keyword>
<evidence type="ECO:0000256" key="1">
    <source>
        <dbReference type="ARBA" id="ARBA00000085"/>
    </source>
</evidence>
<dbReference type="InterPro" id="IPR003594">
    <property type="entry name" value="HATPase_dom"/>
</dbReference>
<dbReference type="CDD" id="cd00130">
    <property type="entry name" value="PAS"/>
    <property type="match status" value="2"/>
</dbReference>
<dbReference type="Gene3D" id="3.30.450.20">
    <property type="entry name" value="PAS domain"/>
    <property type="match status" value="2"/>
</dbReference>
<sequence length="966" mass="106126">MDQEFAIGVRPEYAPLLPLIDEVLAGLDSSQRQAVRSRWLTTEYHYGVPWGWVIGGLLAAALVLGAIAIAYLRLRRTSRALESAERALAAQLGFQQALLETVPYPVFVKDEAGRYIAINRAYEQTMNRRREDMVGRTLPEIRHLPGVDLDALHEEELALIASGSSKRRELLMVDPGDGTTHHMIAWLQAFSDAATGRTALLGTAVDITEVREAEARARASEQKLSEFTQAIPATVFQFRVNPDGTRAFSNIAGNVQTMLGMRPDQIIANEPALFARLHPDDQAVLVRKLDAVVASRQPMPPFDFRLRMGDRWIWLRTEGGQPHDLEDGAVEWSGYWIDVTEEHDQADALQRAKAQAEAATAAKGAFLAAMSHEIRTPMADVLALLELLARTRMEREQSHMLGMVQESARAMLQVLEDILDYSRIESGRLHIEDTRFDLRELIDNLSGVFAARAASKDVVLRSIVDWRLAATFHGDPFRIRQIVSNLASNAVKFTEQGSVTLRVELGHDSGTRQRLLFTVTDTGIGIDPDGLARLFQPFTQAEESTTRRFGGTGLGLSISRRLAEMMGGEVRLESSPGVGTRAILEIPLKVAGRAIAIPEFAGKLAVLACVDDAREEELSNALSALGFRVMELEAEDLDEPLDDVDLFVTTPATARLAPLAGVVCLLADDNPSHRAVRQECDCIVVPTAPLLWRNLQEACHIAFGTTPSVVAAREEQPFAPQRARILVAEDHITNRAVMARQLEAIGYRHTIVENGAQALHALSRAHYDALITDCHMPEVDGYELARRIRAQEVSGQRLLIVGISASAQPEQIARCREAGMDDFITKPVQLGDLASVLQRHLGQDDAVAAPEAALATPSSDPLTQLRKVIPDPRELKAFLEDLLHASREDLAQLERIRHTTQDEAAQRELLHRIEGALAVIDRSSEMGIDEGAAVDHRTQAAVAGVERLASLLRQLDAGDIGGAART</sequence>
<comment type="catalytic activity">
    <reaction evidence="1">
        <text>ATP + protein L-histidine = ADP + protein N-phospho-L-histidine.</text>
        <dbReference type="EC" id="2.7.13.3"/>
    </reaction>
</comment>
<dbReference type="CDD" id="cd17546">
    <property type="entry name" value="REC_hyHK_CKI1_RcsC-like"/>
    <property type="match status" value="1"/>
</dbReference>
<keyword evidence="10" id="KW-0067">ATP-binding</keyword>
<dbReference type="RefSeq" id="WP_283211435.1">
    <property type="nucleotide sequence ID" value="NZ_JASGBI010000001.1"/>
</dbReference>
<dbReference type="SUPFAM" id="SSF47226">
    <property type="entry name" value="Histidine-containing phosphotransfer domain, HPT domain"/>
    <property type="match status" value="1"/>
</dbReference>
<dbReference type="Pfam" id="PF08448">
    <property type="entry name" value="PAS_4"/>
    <property type="match status" value="1"/>
</dbReference>
<dbReference type="InterPro" id="IPR000700">
    <property type="entry name" value="PAS-assoc_C"/>
</dbReference>
<feature type="domain" description="PAS" evidence="8">
    <location>
        <begin position="220"/>
        <end position="296"/>
    </location>
</feature>
<dbReference type="InterPro" id="IPR004358">
    <property type="entry name" value="Sig_transdc_His_kin-like_C"/>
</dbReference>
<evidence type="ECO:0000259" key="9">
    <source>
        <dbReference type="PROSITE" id="PS50113"/>
    </source>
</evidence>
<dbReference type="InterPro" id="IPR036641">
    <property type="entry name" value="HPT_dom_sf"/>
</dbReference>
<organism evidence="10 11">
    <name type="scientific">Lysobacter stagni</name>
    <dbReference type="NCBI Taxonomy" id="3045172"/>
    <lineage>
        <taxon>Bacteria</taxon>
        <taxon>Pseudomonadati</taxon>
        <taxon>Pseudomonadota</taxon>
        <taxon>Gammaproteobacteria</taxon>
        <taxon>Lysobacterales</taxon>
        <taxon>Lysobacteraceae</taxon>
        <taxon>Lysobacter</taxon>
    </lineage>
</organism>
<dbReference type="PANTHER" id="PTHR45339">
    <property type="entry name" value="HYBRID SIGNAL TRANSDUCTION HISTIDINE KINASE J"/>
    <property type="match status" value="1"/>
</dbReference>
<dbReference type="NCBIfam" id="TIGR00229">
    <property type="entry name" value="sensory_box"/>
    <property type="match status" value="1"/>
</dbReference>
<dbReference type="PROSITE" id="PS50110">
    <property type="entry name" value="RESPONSE_REGULATORY"/>
    <property type="match status" value="1"/>
</dbReference>
<dbReference type="SUPFAM" id="SSF55785">
    <property type="entry name" value="PYP-like sensor domain (PAS domain)"/>
    <property type="match status" value="2"/>
</dbReference>
<keyword evidence="5" id="KW-0472">Membrane</keyword>
<evidence type="ECO:0000256" key="2">
    <source>
        <dbReference type="ARBA" id="ARBA00012438"/>
    </source>
</evidence>
<dbReference type="InterPro" id="IPR003661">
    <property type="entry name" value="HisK_dim/P_dom"/>
</dbReference>
<protein>
    <recommendedName>
        <fullName evidence="2">histidine kinase</fullName>
        <ecNumber evidence="2">2.7.13.3</ecNumber>
    </recommendedName>
</protein>
<dbReference type="Gene3D" id="3.40.50.2300">
    <property type="match status" value="1"/>
</dbReference>
<dbReference type="Proteomes" id="UP001321580">
    <property type="component" value="Unassembled WGS sequence"/>
</dbReference>
<dbReference type="InterPro" id="IPR035965">
    <property type="entry name" value="PAS-like_dom_sf"/>
</dbReference>
<dbReference type="PROSITE" id="PS50113">
    <property type="entry name" value="PAC"/>
    <property type="match status" value="1"/>
</dbReference>
<feature type="transmembrane region" description="Helical" evidence="5">
    <location>
        <begin position="50"/>
        <end position="72"/>
    </location>
</feature>
<dbReference type="SMART" id="SM00388">
    <property type="entry name" value="HisKA"/>
    <property type="match status" value="1"/>
</dbReference>
<comment type="caution">
    <text evidence="10">The sequence shown here is derived from an EMBL/GenBank/DDBJ whole genome shotgun (WGS) entry which is preliminary data.</text>
</comment>
<proteinExistence type="predicted"/>
<accession>A0ABT6XCS3</accession>
<evidence type="ECO:0000313" key="10">
    <source>
        <dbReference type="EMBL" id="MDI9237941.1"/>
    </source>
</evidence>
<dbReference type="InterPro" id="IPR000014">
    <property type="entry name" value="PAS"/>
</dbReference>
<dbReference type="CDD" id="cd16922">
    <property type="entry name" value="HATPase_EvgS-ArcB-TorS-like"/>
    <property type="match status" value="1"/>
</dbReference>
<dbReference type="Gene3D" id="3.30.565.10">
    <property type="entry name" value="Histidine kinase-like ATPase, C-terminal domain"/>
    <property type="match status" value="1"/>
</dbReference>
<evidence type="ECO:0000259" key="7">
    <source>
        <dbReference type="PROSITE" id="PS50110"/>
    </source>
</evidence>
<evidence type="ECO:0000259" key="6">
    <source>
        <dbReference type="PROSITE" id="PS50109"/>
    </source>
</evidence>
<keyword evidence="10" id="KW-0547">Nucleotide-binding</keyword>
<dbReference type="PROSITE" id="PS50109">
    <property type="entry name" value="HIS_KIN"/>
    <property type="match status" value="1"/>
</dbReference>
<keyword evidence="11" id="KW-1185">Reference proteome</keyword>
<dbReference type="SUPFAM" id="SSF55874">
    <property type="entry name" value="ATPase domain of HSP90 chaperone/DNA topoisomerase II/histidine kinase"/>
    <property type="match status" value="1"/>
</dbReference>
<reference evidence="10 11" key="1">
    <citation type="submission" date="2023-05" db="EMBL/GenBank/DDBJ databases">
        <title>Lysobacter sp. strain LF1 Genome sequencing and assembly.</title>
        <authorList>
            <person name="Jung Y."/>
        </authorList>
    </citation>
    <scope>NUCLEOTIDE SEQUENCE [LARGE SCALE GENOMIC DNA]</scope>
    <source>
        <strain evidence="10 11">LF1</strain>
    </source>
</reference>
<dbReference type="SMART" id="SM00448">
    <property type="entry name" value="REC"/>
    <property type="match status" value="1"/>
</dbReference>
<feature type="modified residue" description="4-aspartylphosphate" evidence="4">
    <location>
        <position position="773"/>
    </location>
</feature>
<feature type="domain" description="Response regulatory" evidence="7">
    <location>
        <begin position="724"/>
        <end position="841"/>
    </location>
</feature>
<feature type="domain" description="Histidine kinase" evidence="6">
    <location>
        <begin position="369"/>
        <end position="590"/>
    </location>
</feature>
<feature type="domain" description="PAS" evidence="8">
    <location>
        <begin position="98"/>
        <end position="156"/>
    </location>
</feature>
<gene>
    <name evidence="10" type="ORF">QLQ15_03360</name>
</gene>
<dbReference type="EMBL" id="JASGBI010000001">
    <property type="protein sequence ID" value="MDI9237941.1"/>
    <property type="molecule type" value="Genomic_DNA"/>
</dbReference>
<dbReference type="CDD" id="cd00082">
    <property type="entry name" value="HisKA"/>
    <property type="match status" value="1"/>
</dbReference>
<dbReference type="InterPro" id="IPR036890">
    <property type="entry name" value="HATPase_C_sf"/>
</dbReference>
<dbReference type="SUPFAM" id="SSF52172">
    <property type="entry name" value="CheY-like"/>
    <property type="match status" value="1"/>
</dbReference>
<dbReference type="InterPro" id="IPR011006">
    <property type="entry name" value="CheY-like_superfamily"/>
</dbReference>
<dbReference type="SMART" id="SM00091">
    <property type="entry name" value="PAS"/>
    <property type="match status" value="2"/>
</dbReference>
<dbReference type="SUPFAM" id="SSF47384">
    <property type="entry name" value="Homodimeric domain of signal transducing histidine kinase"/>
    <property type="match status" value="1"/>
</dbReference>
<evidence type="ECO:0000259" key="8">
    <source>
        <dbReference type="PROSITE" id="PS50112"/>
    </source>
</evidence>
<evidence type="ECO:0000256" key="3">
    <source>
        <dbReference type="ARBA" id="ARBA00022553"/>
    </source>
</evidence>
<name>A0ABT6XCS3_9GAMM</name>
<dbReference type="InterPro" id="IPR001789">
    <property type="entry name" value="Sig_transdc_resp-reg_receiver"/>
</dbReference>
<dbReference type="PANTHER" id="PTHR45339:SF5">
    <property type="entry name" value="HISTIDINE KINASE"/>
    <property type="match status" value="1"/>
</dbReference>
<dbReference type="InterPro" id="IPR005467">
    <property type="entry name" value="His_kinase_dom"/>
</dbReference>
<feature type="domain" description="PAC" evidence="9">
    <location>
        <begin position="166"/>
        <end position="219"/>
    </location>
</feature>
<dbReference type="GO" id="GO:0005524">
    <property type="term" value="F:ATP binding"/>
    <property type="evidence" value="ECO:0007669"/>
    <property type="project" value="UniProtKB-KW"/>
</dbReference>
<dbReference type="PRINTS" id="PR00344">
    <property type="entry name" value="BCTRLSENSOR"/>
</dbReference>
<dbReference type="InterPro" id="IPR036097">
    <property type="entry name" value="HisK_dim/P_sf"/>
</dbReference>
<evidence type="ECO:0000256" key="5">
    <source>
        <dbReference type="SAM" id="Phobius"/>
    </source>
</evidence>
<dbReference type="Pfam" id="PF00072">
    <property type="entry name" value="Response_reg"/>
    <property type="match status" value="1"/>
</dbReference>
<keyword evidence="5" id="KW-1133">Transmembrane helix</keyword>
<dbReference type="EC" id="2.7.13.3" evidence="2"/>
<dbReference type="SMART" id="SM00387">
    <property type="entry name" value="HATPase_c"/>
    <property type="match status" value="1"/>
</dbReference>
<dbReference type="Pfam" id="PF02518">
    <property type="entry name" value="HATPase_c"/>
    <property type="match status" value="1"/>
</dbReference>
<evidence type="ECO:0000313" key="11">
    <source>
        <dbReference type="Proteomes" id="UP001321580"/>
    </source>
</evidence>